<sequence>MPADPSRVTRRRALLGLAALPFCAAAAPSVDQAGERRLKLYNPHTDERFDDVYAADGAYADDATKRLDWLLRDHHVDVATTMDPGVFDLLWLMSRRYQVATKRRVTINLHSGYRTPETNEKLRPEGAARNSLHLQGKAVDLSVQGYGMVFLANHARAVASGGLGLYWRSDFVHLDTGPKRLWYKRF</sequence>
<dbReference type="Pfam" id="PF05951">
    <property type="entry name" value="Peptidase_M15_2"/>
    <property type="match status" value="1"/>
</dbReference>
<name>A0A952KDB7_9PROT</name>
<accession>A0A952KDB7</accession>
<protein>
    <recommendedName>
        <fullName evidence="11">Murein endopeptidase K</fullName>
    </recommendedName>
</protein>
<dbReference type="PANTHER" id="PTHR37425:SF1">
    <property type="entry name" value="OUTER MEMBRANE PROTEIN"/>
    <property type="match status" value="1"/>
</dbReference>
<dbReference type="InterPro" id="IPR010275">
    <property type="entry name" value="MepK"/>
</dbReference>
<evidence type="ECO:0000313" key="14">
    <source>
        <dbReference type="Proteomes" id="UP000700706"/>
    </source>
</evidence>
<evidence type="ECO:0000256" key="8">
    <source>
        <dbReference type="ARBA" id="ARBA00023049"/>
    </source>
</evidence>
<evidence type="ECO:0000256" key="5">
    <source>
        <dbReference type="ARBA" id="ARBA00022729"/>
    </source>
</evidence>
<gene>
    <name evidence="13" type="ORF">JF625_07685</name>
</gene>
<evidence type="ECO:0000256" key="12">
    <source>
        <dbReference type="SAM" id="SignalP"/>
    </source>
</evidence>
<keyword evidence="3" id="KW-0645">Protease</keyword>
<reference evidence="13" key="1">
    <citation type="submission" date="2020-06" db="EMBL/GenBank/DDBJ databases">
        <title>Stable isotope informed genome-resolved metagenomics uncovers potential trophic interactions in rhizosphere soil.</title>
        <authorList>
            <person name="Starr E.P."/>
            <person name="Shi S."/>
            <person name="Blazewicz S.J."/>
            <person name="Koch B.J."/>
            <person name="Probst A.J."/>
            <person name="Hungate B.A."/>
            <person name="Pett-Ridge J."/>
            <person name="Firestone M.K."/>
            <person name="Banfield J.F."/>
        </authorList>
    </citation>
    <scope>NUCLEOTIDE SEQUENCE</scope>
    <source>
        <strain evidence="13">YM_69_17</strain>
    </source>
</reference>
<comment type="pathway">
    <text evidence="2">Cell wall biogenesis; cell wall polysaccharide biosynthesis.</text>
</comment>
<keyword evidence="6" id="KW-0378">Hydrolase</keyword>
<dbReference type="PANTHER" id="PTHR37425">
    <property type="match status" value="1"/>
</dbReference>
<comment type="cofactor">
    <cofactor evidence="1">
        <name>Zn(2+)</name>
        <dbReference type="ChEBI" id="CHEBI:29105"/>
    </cofactor>
</comment>
<organism evidence="13 14">
    <name type="scientific">Inquilinus limosus</name>
    <dbReference type="NCBI Taxonomy" id="171674"/>
    <lineage>
        <taxon>Bacteria</taxon>
        <taxon>Pseudomonadati</taxon>
        <taxon>Pseudomonadota</taxon>
        <taxon>Alphaproteobacteria</taxon>
        <taxon>Rhodospirillales</taxon>
        <taxon>Rhodospirillaceae</taxon>
        <taxon>Inquilinus</taxon>
    </lineage>
</organism>
<evidence type="ECO:0000256" key="1">
    <source>
        <dbReference type="ARBA" id="ARBA00001947"/>
    </source>
</evidence>
<evidence type="ECO:0000313" key="13">
    <source>
        <dbReference type="EMBL" id="MBW8725017.1"/>
    </source>
</evidence>
<feature type="signal peptide" evidence="12">
    <location>
        <begin position="1"/>
        <end position="26"/>
    </location>
</feature>
<evidence type="ECO:0000256" key="2">
    <source>
        <dbReference type="ARBA" id="ARBA00004776"/>
    </source>
</evidence>
<evidence type="ECO:0000256" key="6">
    <source>
        <dbReference type="ARBA" id="ARBA00022801"/>
    </source>
</evidence>
<feature type="chain" id="PRO_5037638168" description="Murein endopeptidase K" evidence="12">
    <location>
        <begin position="27"/>
        <end position="186"/>
    </location>
</feature>
<dbReference type="GO" id="GO:0008237">
    <property type="term" value="F:metallopeptidase activity"/>
    <property type="evidence" value="ECO:0007669"/>
    <property type="project" value="UniProtKB-KW"/>
</dbReference>
<proteinExistence type="inferred from homology"/>
<keyword evidence="8" id="KW-0482">Metalloprotease</keyword>
<dbReference type="SUPFAM" id="SSF55166">
    <property type="entry name" value="Hedgehog/DD-peptidase"/>
    <property type="match status" value="1"/>
</dbReference>
<comment type="similarity">
    <text evidence="10">Belongs to the peptidase M15 family.</text>
</comment>
<keyword evidence="4" id="KW-0479">Metal-binding</keyword>
<dbReference type="Proteomes" id="UP000700706">
    <property type="component" value="Unassembled WGS sequence"/>
</dbReference>
<evidence type="ECO:0000256" key="11">
    <source>
        <dbReference type="ARBA" id="ARBA00093666"/>
    </source>
</evidence>
<dbReference type="Gene3D" id="3.30.1380.10">
    <property type="match status" value="1"/>
</dbReference>
<dbReference type="GO" id="GO:0046872">
    <property type="term" value="F:metal ion binding"/>
    <property type="evidence" value="ECO:0007669"/>
    <property type="project" value="UniProtKB-KW"/>
</dbReference>
<dbReference type="AlphaFoldDB" id="A0A952KDB7"/>
<keyword evidence="7" id="KW-0862">Zinc</keyword>
<evidence type="ECO:0000256" key="4">
    <source>
        <dbReference type="ARBA" id="ARBA00022723"/>
    </source>
</evidence>
<evidence type="ECO:0000256" key="3">
    <source>
        <dbReference type="ARBA" id="ARBA00022670"/>
    </source>
</evidence>
<comment type="caution">
    <text evidence="13">The sequence shown here is derived from an EMBL/GenBank/DDBJ whole genome shotgun (WGS) entry which is preliminary data.</text>
</comment>
<dbReference type="InterPro" id="IPR009045">
    <property type="entry name" value="Zn_M74/Hedgehog-like"/>
</dbReference>
<dbReference type="GO" id="GO:0006508">
    <property type="term" value="P:proteolysis"/>
    <property type="evidence" value="ECO:0007669"/>
    <property type="project" value="UniProtKB-KW"/>
</dbReference>
<evidence type="ECO:0000256" key="7">
    <source>
        <dbReference type="ARBA" id="ARBA00022833"/>
    </source>
</evidence>
<keyword evidence="5 12" id="KW-0732">Signal</keyword>
<dbReference type="EMBL" id="JAEKLZ010000158">
    <property type="protein sequence ID" value="MBW8725017.1"/>
    <property type="molecule type" value="Genomic_DNA"/>
</dbReference>
<evidence type="ECO:0000256" key="9">
    <source>
        <dbReference type="ARBA" id="ARBA00023316"/>
    </source>
</evidence>
<dbReference type="GO" id="GO:0071555">
    <property type="term" value="P:cell wall organization"/>
    <property type="evidence" value="ECO:0007669"/>
    <property type="project" value="UniProtKB-KW"/>
</dbReference>
<keyword evidence="9" id="KW-0961">Cell wall biogenesis/degradation</keyword>
<evidence type="ECO:0000256" key="10">
    <source>
        <dbReference type="ARBA" id="ARBA00093448"/>
    </source>
</evidence>